<evidence type="ECO:0000313" key="1">
    <source>
        <dbReference type="Proteomes" id="UP000887580"/>
    </source>
</evidence>
<evidence type="ECO:0000313" key="2">
    <source>
        <dbReference type="WBParaSite" id="PS1159_v2.g21631.t1"/>
    </source>
</evidence>
<name>A0AC35FXF7_9BILA</name>
<dbReference type="Proteomes" id="UP000887580">
    <property type="component" value="Unplaced"/>
</dbReference>
<accession>A0AC35FXF7</accession>
<dbReference type="WBParaSite" id="PS1159_v2.g21631.t1">
    <property type="protein sequence ID" value="PS1159_v2.g21631.t1"/>
    <property type="gene ID" value="PS1159_v2.g21631"/>
</dbReference>
<proteinExistence type="predicted"/>
<organism evidence="1 2">
    <name type="scientific">Panagrolaimus sp. PS1159</name>
    <dbReference type="NCBI Taxonomy" id="55785"/>
    <lineage>
        <taxon>Eukaryota</taxon>
        <taxon>Metazoa</taxon>
        <taxon>Ecdysozoa</taxon>
        <taxon>Nematoda</taxon>
        <taxon>Chromadorea</taxon>
        <taxon>Rhabditida</taxon>
        <taxon>Tylenchina</taxon>
        <taxon>Panagrolaimomorpha</taxon>
        <taxon>Panagrolaimoidea</taxon>
        <taxon>Panagrolaimidae</taxon>
        <taxon>Panagrolaimus</taxon>
    </lineage>
</organism>
<reference evidence="2" key="1">
    <citation type="submission" date="2022-11" db="UniProtKB">
        <authorList>
            <consortium name="WormBaseParasite"/>
        </authorList>
    </citation>
    <scope>IDENTIFICATION</scope>
</reference>
<protein>
    <submittedName>
        <fullName evidence="2">Uncharacterized protein</fullName>
    </submittedName>
</protein>
<sequence>MNKVQSFPIMLPQPSHYQLHHHHSHHHPSPVMLMQPIPVLVYYRQMAHTTRPTTATTTTMESPISSSSFKSPQRTPECYSTTSSSKSPMNSPSPPITKEDVLKKFLDSKKVKSPNSHETPRRLPPSRPTSEKESIREKNVIHGVHIPPKMLAHSLRKKENKYFYFSTVSKFEGNIHDLTISSRTTASTLKSPFSQNSSTVSQPSVSPIHATSSIEASRFSSNSSFYCGSFATDNTVRNTNVGAEFNRQSIKA</sequence>